<comment type="caution">
    <text evidence="2">The sequence shown here is derived from an EMBL/GenBank/DDBJ whole genome shotgun (WGS) entry which is preliminary data.</text>
</comment>
<evidence type="ECO:0000313" key="2">
    <source>
        <dbReference type="EMBL" id="RDH44437.1"/>
    </source>
</evidence>
<dbReference type="AlphaFoldDB" id="A0A4P9VPK4"/>
<dbReference type="Proteomes" id="UP000257039">
    <property type="component" value="Unassembled WGS sequence"/>
</dbReference>
<feature type="signal peptide" evidence="1">
    <location>
        <begin position="1"/>
        <end position="19"/>
    </location>
</feature>
<protein>
    <submittedName>
        <fullName evidence="2">Uncharacterized protein</fullName>
    </submittedName>
</protein>
<proteinExistence type="predicted"/>
<organism evidence="2 3">
    <name type="scientific">Zooshikella ganghwensis</name>
    <dbReference type="NCBI Taxonomy" id="202772"/>
    <lineage>
        <taxon>Bacteria</taxon>
        <taxon>Pseudomonadati</taxon>
        <taxon>Pseudomonadota</taxon>
        <taxon>Gammaproteobacteria</taxon>
        <taxon>Oceanospirillales</taxon>
        <taxon>Zooshikellaceae</taxon>
        <taxon>Zooshikella</taxon>
    </lineage>
</organism>
<keyword evidence="3" id="KW-1185">Reference proteome</keyword>
<feature type="chain" id="PRO_5020179282" evidence="1">
    <location>
        <begin position="20"/>
        <end position="274"/>
    </location>
</feature>
<gene>
    <name evidence="2" type="ORF">B9G39_13880</name>
</gene>
<name>A0A4P9VPK4_9GAMM</name>
<evidence type="ECO:0000313" key="3">
    <source>
        <dbReference type="Proteomes" id="UP000257039"/>
    </source>
</evidence>
<reference evidence="2 3" key="1">
    <citation type="submission" date="2017-04" db="EMBL/GenBank/DDBJ databases">
        <title>Draft genome sequence of Zooshikella ganghwensis VG4 isolated from Red Sea sediments.</title>
        <authorList>
            <person name="Rehman Z."/>
            <person name="Alam I."/>
            <person name="Kamau A."/>
            <person name="Bajic V."/>
            <person name="Leiknes T."/>
        </authorList>
    </citation>
    <scope>NUCLEOTIDE SEQUENCE [LARGE SCALE GENOMIC DNA]</scope>
    <source>
        <strain evidence="2 3">VG4</strain>
    </source>
</reference>
<dbReference type="EMBL" id="NDXW01000001">
    <property type="protein sequence ID" value="RDH44437.1"/>
    <property type="molecule type" value="Genomic_DNA"/>
</dbReference>
<keyword evidence="1" id="KW-0732">Signal</keyword>
<accession>A0A4P9VPK4</accession>
<evidence type="ECO:0000256" key="1">
    <source>
        <dbReference type="SAM" id="SignalP"/>
    </source>
</evidence>
<dbReference type="RefSeq" id="WP_094787590.1">
    <property type="nucleotide sequence ID" value="NZ_JAEVHG010000003.1"/>
</dbReference>
<sequence length="274" mass="30333">MKLKCLSIALATLPLMASATDYYEHCNQILVNGTLQTYESTLNYDSKIALKKWLCSHESSSGGGGGGLELDVIGIFTIGGSGQSAKQWKKENCSGSDYNYEGSKSSHILIQHSSDSVINAWSQCIKDIRPENLACYAKETENSLLMTVELGYGIGNIVNAEVVGTNLDPLTSVPNRFRPGKKNLRYRITNPRYEAYFDLNGEADYIDVSCSYTIPSKPVSEDGDKGCEVFRLQSLSQGKITAYEYDYLREMNQVPLFSSNNGKLIGYYSCSEFE</sequence>